<dbReference type="PANTHER" id="PTHR10429:SF0">
    <property type="entry name" value="DNA-3-METHYLADENINE GLYCOSYLASE"/>
    <property type="match status" value="1"/>
</dbReference>
<keyword evidence="3 5" id="KW-0378">Hydrolase</keyword>
<name>A0ABS2Q2I9_9BACL</name>
<evidence type="ECO:0000256" key="2">
    <source>
        <dbReference type="ARBA" id="ARBA00022763"/>
    </source>
</evidence>
<evidence type="ECO:0000256" key="4">
    <source>
        <dbReference type="ARBA" id="ARBA00023204"/>
    </source>
</evidence>
<dbReference type="InterPro" id="IPR036995">
    <property type="entry name" value="MPG_sf"/>
</dbReference>
<dbReference type="Gene3D" id="3.10.300.10">
    <property type="entry name" value="Methylpurine-DNA glycosylase (MPG)"/>
    <property type="match status" value="1"/>
</dbReference>
<dbReference type="Pfam" id="PF02245">
    <property type="entry name" value="Pur_DNA_glyco"/>
    <property type="match status" value="1"/>
</dbReference>
<gene>
    <name evidence="6" type="ORF">JOD45_002748</name>
</gene>
<dbReference type="SUPFAM" id="SSF50486">
    <property type="entry name" value="FMT C-terminal domain-like"/>
    <property type="match status" value="1"/>
</dbReference>
<evidence type="ECO:0000313" key="6">
    <source>
        <dbReference type="EMBL" id="MBM7646518.1"/>
    </source>
</evidence>
<dbReference type="HAMAP" id="MF_00527">
    <property type="entry name" value="3MGH"/>
    <property type="match status" value="1"/>
</dbReference>
<evidence type="ECO:0000256" key="3">
    <source>
        <dbReference type="ARBA" id="ARBA00022801"/>
    </source>
</evidence>
<dbReference type="NCBIfam" id="NF002003">
    <property type="entry name" value="PRK00802.1-3"/>
    <property type="match status" value="1"/>
</dbReference>
<dbReference type="EMBL" id="JAFBER010000022">
    <property type="protein sequence ID" value="MBM7646518.1"/>
    <property type="molecule type" value="Genomic_DNA"/>
</dbReference>
<proteinExistence type="inferred from homology"/>
<dbReference type="InterPro" id="IPR011034">
    <property type="entry name" value="Formyl_transferase-like_C_sf"/>
</dbReference>
<comment type="caution">
    <text evidence="6">The sequence shown here is derived from an EMBL/GenBank/DDBJ whole genome shotgun (WGS) entry which is preliminary data.</text>
</comment>
<keyword evidence="2 5" id="KW-0227">DNA damage</keyword>
<organism evidence="6 7">
    <name type="scientific">Scopulibacillus daqui</name>
    <dbReference type="NCBI Taxonomy" id="1469162"/>
    <lineage>
        <taxon>Bacteria</taxon>
        <taxon>Bacillati</taxon>
        <taxon>Bacillota</taxon>
        <taxon>Bacilli</taxon>
        <taxon>Bacillales</taxon>
        <taxon>Sporolactobacillaceae</taxon>
        <taxon>Scopulibacillus</taxon>
    </lineage>
</organism>
<evidence type="ECO:0000256" key="1">
    <source>
        <dbReference type="ARBA" id="ARBA00009232"/>
    </source>
</evidence>
<dbReference type="RefSeq" id="WP_239549276.1">
    <property type="nucleotide sequence ID" value="NZ_JAFBER010000022.1"/>
</dbReference>
<evidence type="ECO:0000313" key="7">
    <source>
        <dbReference type="Proteomes" id="UP000808914"/>
    </source>
</evidence>
<dbReference type="PANTHER" id="PTHR10429">
    <property type="entry name" value="DNA-3-METHYLADENINE GLYCOSYLASE"/>
    <property type="match status" value="1"/>
</dbReference>
<dbReference type="NCBIfam" id="TIGR00567">
    <property type="entry name" value="3mg"/>
    <property type="match status" value="1"/>
</dbReference>
<evidence type="ECO:0000256" key="5">
    <source>
        <dbReference type="HAMAP-Rule" id="MF_00527"/>
    </source>
</evidence>
<dbReference type="Proteomes" id="UP000808914">
    <property type="component" value="Unassembled WGS sequence"/>
</dbReference>
<protein>
    <recommendedName>
        <fullName evidence="5">Putative 3-methyladenine DNA glycosylase</fullName>
        <ecNumber evidence="5">3.2.2.-</ecNumber>
    </recommendedName>
</protein>
<dbReference type="CDD" id="cd00540">
    <property type="entry name" value="AAG"/>
    <property type="match status" value="1"/>
</dbReference>
<keyword evidence="6" id="KW-0326">Glycosidase</keyword>
<reference evidence="6 7" key="1">
    <citation type="submission" date="2021-01" db="EMBL/GenBank/DDBJ databases">
        <title>Genomic Encyclopedia of Type Strains, Phase IV (KMG-IV): sequencing the most valuable type-strain genomes for metagenomic binning, comparative biology and taxonomic classification.</title>
        <authorList>
            <person name="Goeker M."/>
        </authorList>
    </citation>
    <scope>NUCLEOTIDE SEQUENCE [LARGE SCALE GENOMIC DNA]</scope>
    <source>
        <strain evidence="6 7">DSM 28236</strain>
    </source>
</reference>
<comment type="similarity">
    <text evidence="1 5">Belongs to the DNA glycosylase MPG family.</text>
</comment>
<keyword evidence="7" id="KW-1185">Reference proteome</keyword>
<dbReference type="InterPro" id="IPR003180">
    <property type="entry name" value="MPG"/>
</dbReference>
<sequence length="203" mass="22862">MNVISREFFQMSSLHLAKALLGKTIVHETRQGTTSGIIVETEAYMGPEDRAAHSFGGKRTERTKIMYEEAGHAYIYLIYGMHLCLNIVSGPKEKPEAILIRALEPASGIHLMCERRKIKPEALTLSKKKLLTNGPGKLTKALGITMSLYGHCLTEQPLFLVEEGYRLNDSDIASGPRINIQYAQEAVHYPWRFWIKDNPFVSV</sequence>
<dbReference type="GO" id="GO:0003905">
    <property type="term" value="F:alkylbase DNA N-glycosylase activity"/>
    <property type="evidence" value="ECO:0007669"/>
    <property type="project" value="UniProtKB-EC"/>
</dbReference>
<dbReference type="EC" id="3.2.2.-" evidence="5"/>
<accession>A0ABS2Q2I9</accession>
<keyword evidence="4 5" id="KW-0234">DNA repair</keyword>